<dbReference type="Proteomes" id="UP000789759">
    <property type="component" value="Unassembled WGS sequence"/>
</dbReference>
<name>A0A9N9NU12_9GLOM</name>
<dbReference type="EMBL" id="CAJVQA010019828">
    <property type="protein sequence ID" value="CAG8760818.1"/>
    <property type="molecule type" value="Genomic_DNA"/>
</dbReference>
<evidence type="ECO:0000313" key="3">
    <source>
        <dbReference type="Proteomes" id="UP000789759"/>
    </source>
</evidence>
<dbReference type="OrthoDB" id="128308at2759"/>
<comment type="caution">
    <text evidence="2">The sequence shown here is derived from an EMBL/GenBank/DDBJ whole genome shotgun (WGS) entry which is preliminary data.</text>
</comment>
<proteinExistence type="predicted"/>
<keyword evidence="3" id="KW-1185">Reference proteome</keyword>
<accession>A0A9N9NU12</accession>
<gene>
    <name evidence="2" type="ORF">CPELLU_LOCUS15290</name>
</gene>
<feature type="region of interest" description="Disordered" evidence="1">
    <location>
        <begin position="1"/>
        <end position="48"/>
    </location>
</feature>
<sequence length="181" mass="20324">IGLSQSVSNKSDIQKYENPKECKDSHDSELESLLRSEPESLLGSEPESLLGFEPKSPLECELKSPLEPKILNNKNCIADHYALTSGFNVIYNKDNNHSDAFIRIFGTAPQTILMNNDLSMANTIYSALTDKYNTKHGLCIWHMLKNGRSNMTSKIGSKYDGFHADLIKCLDHCINQSELEK</sequence>
<feature type="compositionally biased region" description="Polar residues" evidence="1">
    <location>
        <begin position="1"/>
        <end position="11"/>
    </location>
</feature>
<organism evidence="2 3">
    <name type="scientific">Cetraspora pellucida</name>
    <dbReference type="NCBI Taxonomy" id="1433469"/>
    <lineage>
        <taxon>Eukaryota</taxon>
        <taxon>Fungi</taxon>
        <taxon>Fungi incertae sedis</taxon>
        <taxon>Mucoromycota</taxon>
        <taxon>Glomeromycotina</taxon>
        <taxon>Glomeromycetes</taxon>
        <taxon>Diversisporales</taxon>
        <taxon>Gigasporaceae</taxon>
        <taxon>Cetraspora</taxon>
    </lineage>
</organism>
<protein>
    <submittedName>
        <fullName evidence="2">13956_t:CDS:1</fullName>
    </submittedName>
</protein>
<evidence type="ECO:0000256" key="1">
    <source>
        <dbReference type="SAM" id="MobiDB-lite"/>
    </source>
</evidence>
<feature type="non-terminal residue" evidence="2">
    <location>
        <position position="1"/>
    </location>
</feature>
<feature type="compositionally biased region" description="Low complexity" evidence="1">
    <location>
        <begin position="39"/>
        <end position="48"/>
    </location>
</feature>
<evidence type="ECO:0000313" key="2">
    <source>
        <dbReference type="EMBL" id="CAG8760818.1"/>
    </source>
</evidence>
<reference evidence="2" key="1">
    <citation type="submission" date="2021-06" db="EMBL/GenBank/DDBJ databases">
        <authorList>
            <person name="Kallberg Y."/>
            <person name="Tangrot J."/>
            <person name="Rosling A."/>
        </authorList>
    </citation>
    <scope>NUCLEOTIDE SEQUENCE</scope>
    <source>
        <strain evidence="2">FL966</strain>
    </source>
</reference>
<dbReference type="AlphaFoldDB" id="A0A9N9NU12"/>
<feature type="compositionally biased region" description="Basic and acidic residues" evidence="1">
    <location>
        <begin position="12"/>
        <end position="38"/>
    </location>
</feature>